<dbReference type="EMBL" id="FUYH01000001">
    <property type="protein sequence ID" value="SKA76331.1"/>
    <property type="molecule type" value="Genomic_DNA"/>
</dbReference>
<dbReference type="NCBIfam" id="TIGR02855">
    <property type="entry name" value="spore_yabG"/>
    <property type="match status" value="1"/>
</dbReference>
<sequence length="288" mass="32117">MDEFNVGDIVVRKSYGGDVYFKIIQIIKRQDGQKVYLLKGTDLRILADAFEGDLEKPSFDRINDNSENYKKKINASMKKVLLQRKSSAGKGMLSQRTAENVLGKAGKVLHVDGDEEYLDICLRGYRQLGIKAVGKLVAESAQPGAVLAFLKEYRPDILVLTGHDAMIKGTKDYKNLDSYRNSRYFVEAVKNAREYEPSYDDLVIFAGACQSCYEAIMDAGANFASSPHRVLIHALDPVFICEKIAYSSISKFISPIEVLENTITGEKGIGGLQTRGKYRESSPKSPYE</sequence>
<organism evidence="1 2">
    <name type="scientific">Caloramator quimbayensis</name>
    <dbReference type="NCBI Taxonomy" id="1147123"/>
    <lineage>
        <taxon>Bacteria</taxon>
        <taxon>Bacillati</taxon>
        <taxon>Bacillota</taxon>
        <taxon>Clostridia</taxon>
        <taxon>Eubacteriales</taxon>
        <taxon>Clostridiaceae</taxon>
        <taxon>Caloramator</taxon>
    </lineage>
</organism>
<dbReference type="AlphaFoldDB" id="A0A1T4WI51"/>
<dbReference type="OrthoDB" id="9785306at2"/>
<proteinExistence type="predicted"/>
<evidence type="ECO:0000313" key="2">
    <source>
        <dbReference type="Proteomes" id="UP000190105"/>
    </source>
</evidence>
<dbReference type="RefSeq" id="WP_078695212.1">
    <property type="nucleotide sequence ID" value="NZ_FUYH01000001.1"/>
</dbReference>
<evidence type="ECO:0000313" key="1">
    <source>
        <dbReference type="EMBL" id="SKA76331.1"/>
    </source>
</evidence>
<keyword evidence="2" id="KW-1185">Reference proteome</keyword>
<protein>
    <submittedName>
        <fullName evidence="1">Spore coat assemly protein</fullName>
    </submittedName>
</protein>
<gene>
    <name evidence="1" type="ORF">SAMN05443428_101178</name>
</gene>
<dbReference type="Proteomes" id="UP000190105">
    <property type="component" value="Unassembled WGS sequence"/>
</dbReference>
<dbReference type="STRING" id="1147123.SAMN05443428_101178"/>
<dbReference type="PIRSF" id="PIRSF011575">
    <property type="entry name" value="YabG"/>
    <property type="match status" value="1"/>
</dbReference>
<reference evidence="2" key="1">
    <citation type="submission" date="2017-02" db="EMBL/GenBank/DDBJ databases">
        <authorList>
            <person name="Varghese N."/>
            <person name="Submissions S."/>
        </authorList>
    </citation>
    <scope>NUCLEOTIDE SEQUENCE [LARGE SCALE GENOMIC DNA]</scope>
    <source>
        <strain evidence="2">USBA 833</strain>
    </source>
</reference>
<dbReference type="InterPro" id="IPR008764">
    <property type="entry name" value="Peptidase_U57"/>
</dbReference>
<accession>A0A1T4WI51</accession>
<name>A0A1T4WI51_9CLOT</name>
<dbReference type="Pfam" id="PF05582">
    <property type="entry name" value="Peptidase_U57"/>
    <property type="match status" value="1"/>
</dbReference>